<evidence type="ECO:0000256" key="6">
    <source>
        <dbReference type="ARBA" id="ARBA00023118"/>
    </source>
</evidence>
<evidence type="ECO:0000256" key="2">
    <source>
        <dbReference type="ARBA" id="ARBA00022475"/>
    </source>
</evidence>
<accession>V9Z3I2</accession>
<comment type="subcellular location">
    <subcellularLocation>
        <location evidence="1">Cell membrane</location>
    </subcellularLocation>
</comment>
<dbReference type="AlphaFoldDB" id="V9Z3I2"/>
<dbReference type="GO" id="GO:0005886">
    <property type="term" value="C:plasma membrane"/>
    <property type="evidence" value="ECO:0007669"/>
    <property type="project" value="UniProtKB-SubCell"/>
</dbReference>
<feature type="transmembrane region" description="Helical" evidence="8">
    <location>
        <begin position="45"/>
        <end position="68"/>
    </location>
</feature>
<dbReference type="GO" id="GO:0051607">
    <property type="term" value="P:defense response to virus"/>
    <property type="evidence" value="ECO:0007669"/>
    <property type="project" value="UniProtKB-KW"/>
</dbReference>
<dbReference type="Pfam" id="PF18967">
    <property type="entry name" value="PycTM"/>
    <property type="match status" value="1"/>
</dbReference>
<keyword evidence="5 8" id="KW-1133">Transmembrane helix</keyword>
<dbReference type="RefSeq" id="WP_024126483.1">
    <property type="nucleotide sequence ID" value="NC_023283.1"/>
</dbReference>
<reference evidence="10" key="1">
    <citation type="submission" date="2013-09" db="EMBL/GenBank/DDBJ databases">
        <title>Complete nucleotide sequence of Streptomyces linear plasmid pFRL3.</title>
        <authorList>
            <person name="Chen Z."/>
            <person name="Fang P."/>
            <person name="Qin Z."/>
        </authorList>
    </citation>
    <scope>NUCLEOTIDE SEQUENCE</scope>
    <source>
        <plasmid evidence="10">pFRL3</plasmid>
    </source>
</reference>
<dbReference type="InterPro" id="IPR043760">
    <property type="entry name" value="PycTM_dom"/>
</dbReference>
<geneLocation type="plasmid" evidence="10">
    <name>pFRL3</name>
</geneLocation>
<evidence type="ECO:0000256" key="8">
    <source>
        <dbReference type="SAM" id="Phobius"/>
    </source>
</evidence>
<evidence type="ECO:0000256" key="1">
    <source>
        <dbReference type="ARBA" id="ARBA00004236"/>
    </source>
</evidence>
<dbReference type="GO" id="GO:0000166">
    <property type="term" value="F:nucleotide binding"/>
    <property type="evidence" value="ECO:0007669"/>
    <property type="project" value="UniProtKB-KW"/>
</dbReference>
<proteinExistence type="predicted"/>
<evidence type="ECO:0000256" key="7">
    <source>
        <dbReference type="ARBA" id="ARBA00023136"/>
    </source>
</evidence>
<evidence type="ECO:0000313" key="10">
    <source>
        <dbReference type="EMBL" id="AHE39102.1"/>
    </source>
</evidence>
<feature type="transmembrane region" description="Helical" evidence="8">
    <location>
        <begin position="116"/>
        <end position="135"/>
    </location>
</feature>
<feature type="domain" description="Pycsar effector protein" evidence="9">
    <location>
        <begin position="3"/>
        <end position="133"/>
    </location>
</feature>
<organism evidence="10">
    <name type="scientific">Streptomyces sp. FR1</name>
    <dbReference type="NCBI Taxonomy" id="349971"/>
    <lineage>
        <taxon>Bacteria</taxon>
        <taxon>Bacillati</taxon>
        <taxon>Actinomycetota</taxon>
        <taxon>Actinomycetes</taxon>
        <taxon>Kitasatosporales</taxon>
        <taxon>Streptomycetaceae</taxon>
        <taxon>Streptomyces</taxon>
    </lineage>
</organism>
<sequence length="140" mass="14710">MNATITSLEGQLSRCDGKANLLLAFNAAVLLVAGTPTGGNGGLVLALQALSACGLLAAISFVLLAVWARTRPSGRTAWPFWALLHPGQIRDCLAEDLRAEDVGSLSRLLRTKYRRINASIALTLAGLALALTASWTKALL</sequence>
<evidence type="ECO:0000256" key="4">
    <source>
        <dbReference type="ARBA" id="ARBA00022741"/>
    </source>
</evidence>
<evidence type="ECO:0000256" key="5">
    <source>
        <dbReference type="ARBA" id="ARBA00022989"/>
    </source>
</evidence>
<keyword evidence="7 8" id="KW-0472">Membrane</keyword>
<evidence type="ECO:0000256" key="3">
    <source>
        <dbReference type="ARBA" id="ARBA00022692"/>
    </source>
</evidence>
<gene>
    <name evidence="10" type="ORF">pFRL3_325</name>
</gene>
<evidence type="ECO:0000259" key="9">
    <source>
        <dbReference type="Pfam" id="PF18967"/>
    </source>
</evidence>
<feature type="transmembrane region" description="Helical" evidence="8">
    <location>
        <begin position="21"/>
        <end position="39"/>
    </location>
</feature>
<keyword evidence="10" id="KW-0614">Plasmid</keyword>
<dbReference type="EMBL" id="KF602048">
    <property type="protein sequence ID" value="AHE39102.1"/>
    <property type="molecule type" value="Genomic_DNA"/>
</dbReference>
<keyword evidence="6" id="KW-0051">Antiviral defense</keyword>
<protein>
    <submittedName>
        <fullName evidence="10">Putative integral membrane plasmid transfer protein</fullName>
    </submittedName>
</protein>
<keyword evidence="3 8" id="KW-0812">Transmembrane</keyword>
<name>V9Z3I2_9ACTN</name>
<keyword evidence="4" id="KW-0547">Nucleotide-binding</keyword>
<keyword evidence="2" id="KW-1003">Cell membrane</keyword>